<reference evidence="9" key="1">
    <citation type="submission" date="2016-10" db="EMBL/GenBank/DDBJ databases">
        <authorList>
            <person name="Benchimol M."/>
            <person name="Almeida L.G."/>
            <person name="Vasconcelos A.T."/>
            <person name="Perreira-Neves A."/>
            <person name="Rosa I.A."/>
            <person name="Tasca T."/>
            <person name="Bogo M.R."/>
            <person name="de Souza W."/>
        </authorList>
    </citation>
    <scope>NUCLEOTIDE SEQUENCE [LARGE SCALE GENOMIC DNA]</scope>
    <source>
        <strain evidence="9">K</strain>
    </source>
</reference>
<keyword evidence="10" id="KW-1185">Reference proteome</keyword>
<evidence type="ECO:0000256" key="6">
    <source>
        <dbReference type="ARBA" id="ARBA00037878"/>
    </source>
</evidence>
<dbReference type="PIRSF" id="PIRSF005992">
    <property type="entry name" value="Clathrin_mu"/>
    <property type="match status" value="1"/>
</dbReference>
<keyword evidence="5" id="KW-0168">Coated pit</keyword>
<evidence type="ECO:0000313" key="10">
    <source>
        <dbReference type="Proteomes" id="UP000179807"/>
    </source>
</evidence>
<evidence type="ECO:0000256" key="2">
    <source>
        <dbReference type="ARBA" id="ARBA00022583"/>
    </source>
</evidence>
<feature type="domain" description="MHD" evidence="8">
    <location>
        <begin position="201"/>
        <end position="463"/>
    </location>
</feature>
<comment type="caution">
    <text evidence="9">The sequence shown here is derived from an EMBL/GenBank/DDBJ whole genome shotgun (WGS) entry which is preliminary data.</text>
</comment>
<dbReference type="VEuPathDB" id="TrichDB:TRFO_15800"/>
<dbReference type="Pfam" id="PF00928">
    <property type="entry name" value="Adap_comp_sub"/>
    <property type="match status" value="1"/>
</dbReference>
<dbReference type="CDD" id="cd09251">
    <property type="entry name" value="AP-2_Mu2_Cterm"/>
    <property type="match status" value="1"/>
</dbReference>
<dbReference type="Gene3D" id="2.60.40.1170">
    <property type="entry name" value="Mu homology domain, subdomain B"/>
    <property type="match status" value="2"/>
</dbReference>
<sequence length="465" mass="51835">MIEKFKKPIKKWIFFGNCEKKGKINYPYSPSPMISAVAIIDRTGDILAIRRYRKDLSMSALDNFRIGVIAAKEADAPACIVDETSFLHYLENEIYYVAVTRQNANAGVIFEFLSRLPRVIRQILNIKGPLNVSTIKTEAPEIIELLDEMVDSGYPQNTDPESLRLLTQRQSQSSQQIPDSQVTIMATGAISWRAPKIKYKRNEIFVDVIEKVSLLVSAAGKILDASVNGNIMMKVYLSGMPECKIGFNDKVSIESENRQGISAVRTGVSIEVDDMVFHQCVKLTNFANDRAISFTPPDGEFELMRYRKTENIGVPFTITPMVHDLPGNKLEIRVNVRATYDMKLAAAPVILSIPMPENTSGVKIQPSAGRGKYVANQNAVVWKISNFPGKSQADIVVVATCLAATHKSSPATKLSLPIKAEFNIPMFSASGLALRYLKVVEKSGYIPEKWLRYVTRAGKYEVRMV</sequence>
<keyword evidence="4" id="KW-0472">Membrane</keyword>
<organism evidence="9 10">
    <name type="scientific">Tritrichomonas foetus</name>
    <dbReference type="NCBI Taxonomy" id="1144522"/>
    <lineage>
        <taxon>Eukaryota</taxon>
        <taxon>Metamonada</taxon>
        <taxon>Parabasalia</taxon>
        <taxon>Tritrichomonadida</taxon>
        <taxon>Tritrichomonadidae</taxon>
        <taxon>Tritrichomonas</taxon>
    </lineage>
</organism>
<evidence type="ECO:0000256" key="7">
    <source>
        <dbReference type="PIRNR" id="PIRNR005992"/>
    </source>
</evidence>
<dbReference type="AlphaFoldDB" id="A0A1J4KS37"/>
<evidence type="ECO:0000256" key="5">
    <source>
        <dbReference type="ARBA" id="ARBA00023176"/>
    </source>
</evidence>
<dbReference type="InterPro" id="IPR043512">
    <property type="entry name" value="Mu2_C"/>
</dbReference>
<comment type="similarity">
    <text evidence="7">Belongs to the adaptor complexes medium subunit family.</text>
</comment>
<dbReference type="GO" id="GO:0030131">
    <property type="term" value="C:clathrin adaptor complex"/>
    <property type="evidence" value="ECO:0007669"/>
    <property type="project" value="UniProtKB-UniRule"/>
</dbReference>
<dbReference type="InterPro" id="IPR011012">
    <property type="entry name" value="Longin-like_dom_sf"/>
</dbReference>
<dbReference type="GO" id="GO:0006897">
    <property type="term" value="P:endocytosis"/>
    <property type="evidence" value="ECO:0007669"/>
    <property type="project" value="UniProtKB-KW"/>
</dbReference>
<comment type="subcellular location">
    <subcellularLocation>
        <location evidence="6">Membrane</location>
        <location evidence="6">Coated pit</location>
    </subcellularLocation>
</comment>
<dbReference type="EMBL" id="MLAK01000451">
    <property type="protein sequence ID" value="OHT13914.1"/>
    <property type="molecule type" value="Genomic_DNA"/>
</dbReference>
<dbReference type="GO" id="GO:0005905">
    <property type="term" value="C:clathrin-coated pit"/>
    <property type="evidence" value="ECO:0007669"/>
    <property type="project" value="UniProtKB-KW"/>
</dbReference>
<name>A0A1J4KS37_9EUKA</name>
<dbReference type="InterPro" id="IPR001392">
    <property type="entry name" value="Clathrin_mu"/>
</dbReference>
<dbReference type="PROSITE" id="PS51072">
    <property type="entry name" value="MHD"/>
    <property type="match status" value="1"/>
</dbReference>
<protein>
    <submittedName>
        <fullName evidence="9">Adaptor complexes medium subunit family protein</fullName>
    </submittedName>
</protein>
<dbReference type="RefSeq" id="XP_068367050.1">
    <property type="nucleotide sequence ID" value="XM_068498593.1"/>
</dbReference>
<dbReference type="PRINTS" id="PR00314">
    <property type="entry name" value="CLATHRINADPT"/>
</dbReference>
<dbReference type="InterPro" id="IPR036168">
    <property type="entry name" value="AP2_Mu_C_sf"/>
</dbReference>
<dbReference type="GeneID" id="94833297"/>
<gene>
    <name evidence="9" type="ORF">TRFO_15800</name>
</gene>
<dbReference type="SUPFAM" id="SSF49447">
    <property type="entry name" value="Second domain of Mu2 adaptin subunit (ap50) of ap2 adaptor"/>
    <property type="match status" value="1"/>
</dbReference>
<evidence type="ECO:0000313" key="9">
    <source>
        <dbReference type="EMBL" id="OHT13914.1"/>
    </source>
</evidence>
<keyword evidence="1 7" id="KW-0813">Transport</keyword>
<keyword evidence="3 7" id="KW-0653">Protein transport</keyword>
<dbReference type="OrthoDB" id="10259133at2759"/>
<evidence type="ECO:0000256" key="4">
    <source>
        <dbReference type="ARBA" id="ARBA00023136"/>
    </source>
</evidence>
<dbReference type="InterPro" id="IPR028565">
    <property type="entry name" value="MHD"/>
</dbReference>
<dbReference type="Gene3D" id="3.30.450.60">
    <property type="match status" value="1"/>
</dbReference>
<evidence type="ECO:0000259" key="8">
    <source>
        <dbReference type="PROSITE" id="PS51072"/>
    </source>
</evidence>
<evidence type="ECO:0000256" key="3">
    <source>
        <dbReference type="ARBA" id="ARBA00022927"/>
    </source>
</evidence>
<dbReference type="GO" id="GO:0006886">
    <property type="term" value="P:intracellular protein transport"/>
    <property type="evidence" value="ECO:0007669"/>
    <property type="project" value="UniProtKB-UniRule"/>
</dbReference>
<proteinExistence type="inferred from homology"/>
<dbReference type="PANTHER" id="PTHR10529">
    <property type="entry name" value="AP COMPLEX SUBUNIT MU"/>
    <property type="match status" value="1"/>
</dbReference>
<dbReference type="SUPFAM" id="SSF64356">
    <property type="entry name" value="SNARE-like"/>
    <property type="match status" value="1"/>
</dbReference>
<keyword evidence="2" id="KW-0254">Endocytosis</keyword>
<dbReference type="Proteomes" id="UP000179807">
    <property type="component" value="Unassembled WGS sequence"/>
</dbReference>
<accession>A0A1J4KS37</accession>
<dbReference type="FunFam" id="3.30.450.60:FF:000002">
    <property type="entry name" value="AP-2 complex subunit mu, putative"/>
    <property type="match status" value="1"/>
</dbReference>
<dbReference type="InterPro" id="IPR050431">
    <property type="entry name" value="Adaptor_comp_med_subunit"/>
</dbReference>
<evidence type="ECO:0000256" key="1">
    <source>
        <dbReference type="ARBA" id="ARBA00022448"/>
    </source>
</evidence>